<dbReference type="PANTHER" id="PTHR35268">
    <property type="entry name" value="PROTEIN CCSMST1"/>
    <property type="match status" value="1"/>
</dbReference>
<proteinExistence type="predicted"/>
<name>A0A6P8ZP41_THRPL</name>
<evidence type="ECO:0000313" key="2">
    <source>
        <dbReference type="Proteomes" id="UP000515158"/>
    </source>
</evidence>
<dbReference type="AlphaFoldDB" id="A0A6P8ZP41"/>
<dbReference type="RefSeq" id="XP_034243444.1">
    <property type="nucleotide sequence ID" value="XM_034387553.1"/>
</dbReference>
<evidence type="ECO:0000256" key="1">
    <source>
        <dbReference type="SAM" id="MobiDB-lite"/>
    </source>
</evidence>
<dbReference type="PANTHER" id="PTHR35268:SF1">
    <property type="entry name" value="UBIQUINOL-CYTOCHROME-C REDUCTASE COMPLEX ASSEMBLY FACTOR 4"/>
    <property type="match status" value="1"/>
</dbReference>
<dbReference type="OrthoDB" id="5783753at2759"/>
<accession>A0A6P8ZP41</accession>
<dbReference type="GeneID" id="117646530"/>
<feature type="compositionally biased region" description="Basic and acidic residues" evidence="1">
    <location>
        <begin position="40"/>
        <end position="50"/>
    </location>
</feature>
<dbReference type="KEGG" id="tpal:117646530"/>
<organism evidence="3">
    <name type="scientific">Thrips palmi</name>
    <name type="common">Melon thrips</name>
    <dbReference type="NCBI Taxonomy" id="161013"/>
    <lineage>
        <taxon>Eukaryota</taxon>
        <taxon>Metazoa</taxon>
        <taxon>Ecdysozoa</taxon>
        <taxon>Arthropoda</taxon>
        <taxon>Hexapoda</taxon>
        <taxon>Insecta</taxon>
        <taxon>Pterygota</taxon>
        <taxon>Neoptera</taxon>
        <taxon>Paraneoptera</taxon>
        <taxon>Thysanoptera</taxon>
        <taxon>Terebrantia</taxon>
        <taxon>Thripoidea</taxon>
        <taxon>Thripidae</taxon>
        <taxon>Thrips</taxon>
    </lineage>
</organism>
<keyword evidence="2" id="KW-1185">Reference proteome</keyword>
<reference evidence="3" key="1">
    <citation type="submission" date="2025-08" db="UniProtKB">
        <authorList>
            <consortium name="RefSeq"/>
        </authorList>
    </citation>
    <scope>IDENTIFICATION</scope>
    <source>
        <tissue evidence="3">Total insect</tissue>
    </source>
</reference>
<sequence length="151" mass="17607">MATRSFLLKNERILSHLLRRSQLCNIRPQVVTYSNQQSSKKSDETIDEKPVPFTSSKAANFNSEDNTVNSGRTNKPEFEHIIVKLSIFAFLVYFCILREENDWDLNMSSSLIESVPDMELIMLRNKRKFASDSDPFTETDRLRLEELEKQL</sequence>
<evidence type="ECO:0000313" key="3">
    <source>
        <dbReference type="RefSeq" id="XP_034243444.1"/>
    </source>
</evidence>
<feature type="compositionally biased region" description="Polar residues" evidence="1">
    <location>
        <begin position="53"/>
        <end position="73"/>
    </location>
</feature>
<feature type="region of interest" description="Disordered" evidence="1">
    <location>
        <begin position="35"/>
        <end position="73"/>
    </location>
</feature>
<dbReference type="Proteomes" id="UP000515158">
    <property type="component" value="Unplaced"/>
</dbReference>
<protein>
    <submittedName>
        <fullName evidence="3">Uncharacterized protein LOC117646530</fullName>
    </submittedName>
</protein>
<dbReference type="InParanoid" id="A0A6P8ZP41"/>
<dbReference type="InterPro" id="IPR029160">
    <property type="entry name" value="UQCC4"/>
</dbReference>
<gene>
    <name evidence="3" type="primary">LOC117646530</name>
</gene>
<dbReference type="Pfam" id="PF15013">
    <property type="entry name" value="CCSMST1"/>
    <property type="match status" value="1"/>
</dbReference>